<dbReference type="InterPro" id="IPR006869">
    <property type="entry name" value="DUF547"/>
</dbReference>
<dbReference type="AlphaFoldDB" id="A0A9I9CRR8"/>
<dbReference type="Pfam" id="PF14389">
    <property type="entry name" value="Lzipper-MIP1"/>
    <property type="match status" value="1"/>
</dbReference>
<protein>
    <submittedName>
        <fullName evidence="5">Uncharacterized protein</fullName>
    </submittedName>
</protein>
<feature type="coiled-coil region" evidence="1">
    <location>
        <begin position="50"/>
        <end position="123"/>
    </location>
</feature>
<accession>A0A9I9CRR8</accession>
<reference evidence="5" key="1">
    <citation type="submission" date="2023-03" db="UniProtKB">
        <authorList>
            <consortium name="EnsemblPlants"/>
        </authorList>
    </citation>
    <scope>IDENTIFICATION</scope>
</reference>
<feature type="domain" description="DUF547" evidence="3">
    <location>
        <begin position="372"/>
        <end position="481"/>
    </location>
</feature>
<evidence type="ECO:0000256" key="1">
    <source>
        <dbReference type="SAM" id="Coils"/>
    </source>
</evidence>
<evidence type="ECO:0000313" key="5">
    <source>
        <dbReference type="EnsemblPlants" id="MELO3C007549.2.1"/>
    </source>
</evidence>
<dbReference type="PANTHER" id="PTHR46248">
    <property type="entry name" value="EXPRESSED PROTEIN"/>
    <property type="match status" value="1"/>
</dbReference>
<evidence type="ECO:0000256" key="2">
    <source>
        <dbReference type="SAM" id="MobiDB-lite"/>
    </source>
</evidence>
<proteinExistence type="predicted"/>
<dbReference type="Gramene" id="MELO3C007549.2.1">
    <property type="protein sequence ID" value="MELO3C007549.2.1"/>
    <property type="gene ID" value="MELO3C007549.2"/>
</dbReference>
<name>A0A9I9CRR8_CUCME</name>
<evidence type="ECO:0000259" key="4">
    <source>
        <dbReference type="Pfam" id="PF14389"/>
    </source>
</evidence>
<feature type="region of interest" description="Disordered" evidence="2">
    <location>
        <begin position="199"/>
        <end position="223"/>
    </location>
</feature>
<feature type="compositionally biased region" description="Polar residues" evidence="2">
    <location>
        <begin position="205"/>
        <end position="215"/>
    </location>
</feature>
<dbReference type="InterPro" id="IPR025757">
    <property type="entry name" value="MIP1_Leuzipper"/>
</dbReference>
<organism evidence="5">
    <name type="scientific">Cucumis melo</name>
    <name type="common">Muskmelon</name>
    <dbReference type="NCBI Taxonomy" id="3656"/>
    <lineage>
        <taxon>Eukaryota</taxon>
        <taxon>Viridiplantae</taxon>
        <taxon>Streptophyta</taxon>
        <taxon>Embryophyta</taxon>
        <taxon>Tracheophyta</taxon>
        <taxon>Spermatophyta</taxon>
        <taxon>Magnoliopsida</taxon>
        <taxon>eudicotyledons</taxon>
        <taxon>Gunneridae</taxon>
        <taxon>Pentapetalae</taxon>
        <taxon>rosids</taxon>
        <taxon>fabids</taxon>
        <taxon>Cucurbitales</taxon>
        <taxon>Cucurbitaceae</taxon>
        <taxon>Benincaseae</taxon>
        <taxon>Cucumis</taxon>
    </lineage>
</organism>
<dbReference type="Pfam" id="PF04784">
    <property type="entry name" value="DUF547"/>
    <property type="match status" value="1"/>
</dbReference>
<evidence type="ECO:0000259" key="3">
    <source>
        <dbReference type="Pfam" id="PF04784"/>
    </source>
</evidence>
<dbReference type="EnsemblPlants" id="MELO3C007549.2.1">
    <property type="protein sequence ID" value="MELO3C007549.2.1"/>
    <property type="gene ID" value="MELO3C007549.2"/>
</dbReference>
<keyword evidence="1" id="KW-0175">Coiled coil</keyword>
<sequence length="561" mass="63808">MNARVRGSIQTVKALNHDKVKKLESGRSKTMGNDKPGTIVNRRKLNRERKIALLQDVDKLKKKLRHEENVHKALERAFTRPLGALPRLPPYLPPYILELLAEVAVLEEEVVRLEEQVVNFRQGLYQEAVFVSSSSRNSDISTDTMEPISTRIAKHRRTKSYCQNEFNSANSIARLQPSLARCSSSRKLLSNDTFFDRNEDGLGKENQSYANTVKNKPSPEKKVDRIITPLKKSPLKQEFLEKNSSPMKSQLEFRLERERAKDSSCSLSDDTEASSSPNKISEDIVKCLSSIFIRLSSSKDKATDSSDTSNGSAELQDPYDACSDFKPRNIGAYRHLCAIEASSVDLDRSTNAAQFILLHRNLFRRLASVNLAGLNHQEKLAFWINTYNSCMMNAFLEQGIPETHERVVTLMQKTCPKAVKNDEMRARSVFGLEYSEPLITFALCCGSWSSPAVSMLNLPMVRVYSGCNVEEELEVAKREYLQAAVGISKTNNKLMIPKVLDWYLLDFAKDLESMLDWICLQLPNELRIEAIKCLERKGREPLSQLVQVMPYNFSFRMLLHR</sequence>
<feature type="domain" description="Ternary complex factor MIP1 leucine-zipper" evidence="4">
    <location>
        <begin position="46"/>
        <end position="127"/>
    </location>
</feature>
<dbReference type="PANTHER" id="PTHR46248:SF12">
    <property type="entry name" value="TERNARY COMPLEX FACTOR MIP1 LEUCINE-ZIPPER PROTEIN"/>
    <property type="match status" value="1"/>
</dbReference>